<gene>
    <name evidence="2" type="ORF">Tco_0839484</name>
</gene>
<feature type="coiled-coil region" evidence="1">
    <location>
        <begin position="93"/>
        <end position="120"/>
    </location>
</feature>
<protein>
    <submittedName>
        <fullName evidence="2">Uncharacterized protein</fullName>
    </submittedName>
</protein>
<evidence type="ECO:0000256" key="1">
    <source>
        <dbReference type="SAM" id="Coils"/>
    </source>
</evidence>
<proteinExistence type="predicted"/>
<keyword evidence="1" id="KW-0175">Coiled coil</keyword>
<dbReference type="Proteomes" id="UP001151760">
    <property type="component" value="Unassembled WGS sequence"/>
</dbReference>
<sequence>MLLAQLQEAGIQLSKDQLAILADTEERIDFGPDCDDLPSAQPSFMANISSSDLDVLSEVPHSDNTHNNMINQSMQAMPSSEQLSVMNHSETEITNNKSVNNTLTAELERYKEQVKVLKEGQNVEKARQLEPKLYDGNVIKNTYAIVIPDSEEALMLAEESRQNAFYNNKRSMNSQNLFLLVHPPKSRFQKNFLKNEPEHLKLIFKDQFDSIKKARVQSKEHSDSLIAQINAKSIENSDLNAQLQEKVFAIMALKDELRKLKGKSVFTCPESVYKPKEISPVVHKVDLEPLSLKLKNNREAHVDYIRITKENADTLRDIVEQARTSNPLDNTLAYALNDHARAKAVKSIKMKEWKPTGLGLYQMTPGYISSGLVQNPSSLTPNVPPSKRDWEHLFQPLFDEYFNPTPCVVSPMHPTAAPLPEVQSQFIHQCVEEQIHGHHNAQFDNAPLLHNLSSDPSSKETTLGKVSTEKELVLEQIQQGSSYEVSISDEGVKELKRNVEIKGEKKEALLTLRQKPEHVEFDESNTYVLERFDTLAGNPVKEILLKLNLPDHRILKDGGEGTWFQLSFGFMATCSYPTDKYKDIMKAQVRVTKSSATMITNIFLEDIMLSSTNLFKEIVSELSDNNQE</sequence>
<comment type="caution">
    <text evidence="2">The sequence shown here is derived from an EMBL/GenBank/DDBJ whole genome shotgun (WGS) entry which is preliminary data.</text>
</comment>
<accession>A0ABQ5ATX1</accession>
<organism evidence="2 3">
    <name type="scientific">Tanacetum coccineum</name>
    <dbReference type="NCBI Taxonomy" id="301880"/>
    <lineage>
        <taxon>Eukaryota</taxon>
        <taxon>Viridiplantae</taxon>
        <taxon>Streptophyta</taxon>
        <taxon>Embryophyta</taxon>
        <taxon>Tracheophyta</taxon>
        <taxon>Spermatophyta</taxon>
        <taxon>Magnoliopsida</taxon>
        <taxon>eudicotyledons</taxon>
        <taxon>Gunneridae</taxon>
        <taxon>Pentapetalae</taxon>
        <taxon>asterids</taxon>
        <taxon>campanulids</taxon>
        <taxon>Asterales</taxon>
        <taxon>Asteraceae</taxon>
        <taxon>Asteroideae</taxon>
        <taxon>Anthemideae</taxon>
        <taxon>Anthemidinae</taxon>
        <taxon>Tanacetum</taxon>
    </lineage>
</organism>
<reference evidence="2" key="2">
    <citation type="submission" date="2022-01" db="EMBL/GenBank/DDBJ databases">
        <authorList>
            <person name="Yamashiro T."/>
            <person name="Shiraishi A."/>
            <person name="Satake H."/>
            <person name="Nakayama K."/>
        </authorList>
    </citation>
    <scope>NUCLEOTIDE SEQUENCE</scope>
</reference>
<reference evidence="2" key="1">
    <citation type="journal article" date="2022" name="Int. J. Mol. Sci.">
        <title>Draft Genome of Tanacetum Coccineum: Genomic Comparison of Closely Related Tanacetum-Family Plants.</title>
        <authorList>
            <person name="Yamashiro T."/>
            <person name="Shiraishi A."/>
            <person name="Nakayama K."/>
            <person name="Satake H."/>
        </authorList>
    </citation>
    <scope>NUCLEOTIDE SEQUENCE</scope>
</reference>
<evidence type="ECO:0000313" key="2">
    <source>
        <dbReference type="EMBL" id="GJT05022.1"/>
    </source>
</evidence>
<evidence type="ECO:0000313" key="3">
    <source>
        <dbReference type="Proteomes" id="UP001151760"/>
    </source>
</evidence>
<keyword evidence="3" id="KW-1185">Reference proteome</keyword>
<dbReference type="EMBL" id="BQNB010012554">
    <property type="protein sequence ID" value="GJT05022.1"/>
    <property type="molecule type" value="Genomic_DNA"/>
</dbReference>
<name>A0ABQ5ATX1_9ASTR</name>